<dbReference type="GO" id="GO:0010181">
    <property type="term" value="F:FMN binding"/>
    <property type="evidence" value="ECO:0007669"/>
    <property type="project" value="InterPro"/>
</dbReference>
<dbReference type="AlphaFoldDB" id="A0A0G0FHT0"/>
<reference evidence="2 3" key="1">
    <citation type="journal article" date="2015" name="Nature">
        <title>rRNA introns, odd ribosomes, and small enigmatic genomes across a large radiation of phyla.</title>
        <authorList>
            <person name="Brown C.T."/>
            <person name="Hug L.A."/>
            <person name="Thomas B.C."/>
            <person name="Sharon I."/>
            <person name="Castelle C.J."/>
            <person name="Singh A."/>
            <person name="Wilkins M.J."/>
            <person name="Williams K.H."/>
            <person name="Banfield J.F."/>
        </authorList>
    </citation>
    <scope>NUCLEOTIDE SEQUENCE [LARGE SCALE GENOMIC DNA]</scope>
</reference>
<accession>A0A0G0FHT0</accession>
<name>A0A0G0FHT0_9BACT</name>
<evidence type="ECO:0000313" key="3">
    <source>
        <dbReference type="Proteomes" id="UP000034536"/>
    </source>
</evidence>
<dbReference type="Proteomes" id="UP000034536">
    <property type="component" value="Unassembled WGS sequence"/>
</dbReference>
<dbReference type="PROSITE" id="PS50902">
    <property type="entry name" value="FLAVODOXIN_LIKE"/>
    <property type="match status" value="1"/>
</dbReference>
<gene>
    <name evidence="2" type="ORF">UR89_C0008G0022</name>
</gene>
<dbReference type="Gene3D" id="3.40.50.360">
    <property type="match status" value="1"/>
</dbReference>
<dbReference type="Pfam" id="PF00258">
    <property type="entry name" value="Flavodoxin_1"/>
    <property type="match status" value="1"/>
</dbReference>
<comment type="caution">
    <text evidence="2">The sequence shown here is derived from an EMBL/GenBank/DDBJ whole genome shotgun (WGS) entry which is preliminary data.</text>
</comment>
<dbReference type="InterPro" id="IPR029039">
    <property type="entry name" value="Flavoprotein-like_sf"/>
</dbReference>
<dbReference type="SUPFAM" id="SSF52218">
    <property type="entry name" value="Flavoproteins"/>
    <property type="match status" value="1"/>
</dbReference>
<sequence length="103" mass="11535">MEYLRIFASPSWDNESEEGQPHIDFISFMQKSTGKNFNGKSCATFGLGDSTYAHFCGAVDIVTDYIKKNGGKIINDPLKIDGYLFNTEANNKLLSDWANMLKV</sequence>
<organism evidence="2 3">
    <name type="scientific">Candidatus Roizmanbacteria bacterium GW2011_GWA2_35_8</name>
    <dbReference type="NCBI Taxonomy" id="1618479"/>
    <lineage>
        <taxon>Bacteria</taxon>
        <taxon>Candidatus Roizmaniibacteriota</taxon>
    </lineage>
</organism>
<protein>
    <submittedName>
        <fullName evidence="2">Flavodoxin</fullName>
    </submittedName>
</protein>
<proteinExistence type="predicted"/>
<evidence type="ECO:0000313" key="2">
    <source>
        <dbReference type="EMBL" id="KKP87050.1"/>
    </source>
</evidence>
<evidence type="ECO:0000259" key="1">
    <source>
        <dbReference type="PROSITE" id="PS50902"/>
    </source>
</evidence>
<feature type="domain" description="Flavodoxin-like" evidence="1">
    <location>
        <begin position="1"/>
        <end position="102"/>
    </location>
</feature>
<dbReference type="InterPro" id="IPR008254">
    <property type="entry name" value="Flavodoxin/NO_synth"/>
</dbReference>
<dbReference type="EMBL" id="LBQX01000008">
    <property type="protein sequence ID" value="KKP87050.1"/>
    <property type="molecule type" value="Genomic_DNA"/>
</dbReference>